<dbReference type="PANTHER" id="PTHR12398:SF20">
    <property type="entry name" value="PROTEIN PHOSPHATASE 1 REGULATORY INHIBITOR SUBUNIT 2"/>
    <property type="match status" value="1"/>
</dbReference>
<feature type="compositionally biased region" description="Low complexity" evidence="1">
    <location>
        <begin position="76"/>
        <end position="106"/>
    </location>
</feature>
<feature type="region of interest" description="Disordered" evidence="1">
    <location>
        <begin position="76"/>
        <end position="133"/>
    </location>
</feature>
<dbReference type="GO" id="GO:0009966">
    <property type="term" value="P:regulation of signal transduction"/>
    <property type="evidence" value="ECO:0007669"/>
    <property type="project" value="InterPro"/>
</dbReference>
<comment type="caution">
    <text evidence="2">The sequence shown here is derived from an EMBL/GenBank/DDBJ whole genome shotgun (WGS) entry which is preliminary data.</text>
</comment>
<dbReference type="EMBL" id="CAJVPP010001604">
    <property type="protein sequence ID" value="CAG8564160.1"/>
    <property type="molecule type" value="Genomic_DNA"/>
</dbReference>
<dbReference type="InterPro" id="IPR007062">
    <property type="entry name" value="PPI-2"/>
</dbReference>
<evidence type="ECO:0000313" key="2">
    <source>
        <dbReference type="EMBL" id="CAG8564160.1"/>
    </source>
</evidence>
<protein>
    <submittedName>
        <fullName evidence="2">16179_t:CDS:1</fullName>
    </submittedName>
</protein>
<dbReference type="AlphaFoldDB" id="A0A9N9BGV0"/>
<reference evidence="2" key="1">
    <citation type="submission" date="2021-06" db="EMBL/GenBank/DDBJ databases">
        <authorList>
            <person name="Kallberg Y."/>
            <person name="Tangrot J."/>
            <person name="Rosling A."/>
        </authorList>
    </citation>
    <scope>NUCLEOTIDE SEQUENCE</scope>
    <source>
        <strain evidence="2">87-6 pot B 2015</strain>
    </source>
</reference>
<dbReference type="GO" id="GO:0004864">
    <property type="term" value="F:protein phosphatase inhibitor activity"/>
    <property type="evidence" value="ECO:0007669"/>
    <property type="project" value="InterPro"/>
</dbReference>
<gene>
    <name evidence="2" type="ORF">FMOSSE_LOCUS7113</name>
</gene>
<dbReference type="Proteomes" id="UP000789375">
    <property type="component" value="Unassembled WGS sequence"/>
</dbReference>
<proteinExistence type="predicted"/>
<accession>A0A9N9BGV0</accession>
<evidence type="ECO:0000256" key="1">
    <source>
        <dbReference type="SAM" id="MobiDB-lite"/>
    </source>
</evidence>
<sequence length="209" mass="22974">MSSLGNKPPPKSILKKPSINFQSKVPKLKWDEDNIQLTEAQKNSTMKITEPKTPYIHYNQETDEIMTDLETIPGLALGSSSIGSSSNQGSSGVSPVGSLSSVSPSSAHFPDSIKDDWDSENSEEGEETKAKRKKFAQLRAKHYNMKEALRLGHKLVEEDVDDEENSNVVALKAKFAKLLPDEEKYSEEEKNDNNDSSSSTNGGVAPMET</sequence>
<feature type="compositionally biased region" description="Basic and acidic residues" evidence="1">
    <location>
        <begin position="179"/>
        <end position="193"/>
    </location>
</feature>
<dbReference type="Gene3D" id="6.10.250.1050">
    <property type="match status" value="1"/>
</dbReference>
<feature type="region of interest" description="Disordered" evidence="1">
    <location>
        <begin position="179"/>
        <end position="209"/>
    </location>
</feature>
<keyword evidence="3" id="KW-1185">Reference proteome</keyword>
<dbReference type="Pfam" id="PF04979">
    <property type="entry name" value="IPP-2"/>
    <property type="match status" value="1"/>
</dbReference>
<evidence type="ECO:0000313" key="3">
    <source>
        <dbReference type="Proteomes" id="UP000789375"/>
    </source>
</evidence>
<feature type="compositionally biased region" description="Acidic residues" evidence="1">
    <location>
        <begin position="117"/>
        <end position="126"/>
    </location>
</feature>
<dbReference type="PANTHER" id="PTHR12398">
    <property type="entry name" value="PROTEIN PHOSPHATASE INHIBITOR"/>
    <property type="match status" value="1"/>
</dbReference>
<organism evidence="2 3">
    <name type="scientific">Funneliformis mosseae</name>
    <name type="common">Endomycorrhizal fungus</name>
    <name type="synonym">Glomus mosseae</name>
    <dbReference type="NCBI Taxonomy" id="27381"/>
    <lineage>
        <taxon>Eukaryota</taxon>
        <taxon>Fungi</taxon>
        <taxon>Fungi incertae sedis</taxon>
        <taxon>Mucoromycota</taxon>
        <taxon>Glomeromycotina</taxon>
        <taxon>Glomeromycetes</taxon>
        <taxon>Glomerales</taxon>
        <taxon>Glomeraceae</taxon>
        <taxon>Funneliformis</taxon>
    </lineage>
</organism>
<name>A0A9N9BGV0_FUNMO</name>